<keyword evidence="2" id="KW-1185">Reference proteome</keyword>
<proteinExistence type="predicted"/>
<evidence type="ECO:0000313" key="2">
    <source>
        <dbReference type="Proteomes" id="UP001153269"/>
    </source>
</evidence>
<accession>A0A9N7VQP8</accession>
<dbReference type="EMBL" id="CADEAL010004344">
    <property type="protein sequence ID" value="CAB1457477.1"/>
    <property type="molecule type" value="Genomic_DNA"/>
</dbReference>
<comment type="caution">
    <text evidence="1">The sequence shown here is derived from an EMBL/GenBank/DDBJ whole genome shotgun (WGS) entry which is preliminary data.</text>
</comment>
<protein>
    <submittedName>
        <fullName evidence="1">Uncharacterized protein</fullName>
    </submittedName>
</protein>
<sequence length="120" mass="13391">MICGVLHVHQVSDRTALEDTAESDAGTLWFPIEIHTGNWQAEQRRAEYKPVHTATGNCGHKIEGSYFMDVRYSSDDSSEMTESRQIPADGSEVTNEIGLAKTYEPGATNLQVRPRHPGFR</sequence>
<name>A0A9N7VQP8_PLEPL</name>
<evidence type="ECO:0000313" key="1">
    <source>
        <dbReference type="EMBL" id="CAB1457477.1"/>
    </source>
</evidence>
<reference evidence="1" key="1">
    <citation type="submission" date="2020-03" db="EMBL/GenBank/DDBJ databases">
        <authorList>
            <person name="Weist P."/>
        </authorList>
    </citation>
    <scope>NUCLEOTIDE SEQUENCE</scope>
</reference>
<gene>
    <name evidence="1" type="ORF">PLEPLA_LOCUS45301</name>
</gene>
<organism evidence="1 2">
    <name type="scientific">Pleuronectes platessa</name>
    <name type="common">European plaice</name>
    <dbReference type="NCBI Taxonomy" id="8262"/>
    <lineage>
        <taxon>Eukaryota</taxon>
        <taxon>Metazoa</taxon>
        <taxon>Chordata</taxon>
        <taxon>Craniata</taxon>
        <taxon>Vertebrata</taxon>
        <taxon>Euteleostomi</taxon>
        <taxon>Actinopterygii</taxon>
        <taxon>Neopterygii</taxon>
        <taxon>Teleostei</taxon>
        <taxon>Neoteleostei</taxon>
        <taxon>Acanthomorphata</taxon>
        <taxon>Carangaria</taxon>
        <taxon>Pleuronectiformes</taxon>
        <taxon>Pleuronectoidei</taxon>
        <taxon>Pleuronectidae</taxon>
        <taxon>Pleuronectes</taxon>
    </lineage>
</organism>
<dbReference type="Proteomes" id="UP001153269">
    <property type="component" value="Unassembled WGS sequence"/>
</dbReference>
<dbReference type="AlphaFoldDB" id="A0A9N7VQP8"/>